<feature type="domain" description="NADH:quinone oxidoreductase/Mrp antiporter transmembrane" evidence="17">
    <location>
        <begin position="139"/>
        <end position="424"/>
    </location>
</feature>
<dbReference type="InterPro" id="IPR003945">
    <property type="entry name" value="NU5C-like"/>
</dbReference>
<gene>
    <name evidence="20" type="primary">ND5</name>
</gene>
<feature type="transmembrane region" description="Helical" evidence="16">
    <location>
        <begin position="215"/>
        <end position="235"/>
    </location>
</feature>
<keyword evidence="7" id="KW-0999">Mitochondrion inner membrane</keyword>
<feature type="transmembrane region" description="Helical" evidence="16">
    <location>
        <begin position="90"/>
        <end position="110"/>
    </location>
</feature>
<protein>
    <recommendedName>
        <fullName evidence="3 16">NADH-ubiquinone oxidoreductase chain 5</fullName>
        <ecNumber evidence="2 16">7.1.1.2</ecNumber>
    </recommendedName>
</protein>
<feature type="transmembrane region" description="Helical" evidence="16">
    <location>
        <begin position="463"/>
        <end position="480"/>
    </location>
</feature>
<feature type="transmembrane region" description="Helical" evidence="16">
    <location>
        <begin position="412"/>
        <end position="434"/>
    </location>
</feature>
<dbReference type="AlphaFoldDB" id="Q9B9U5"/>
<dbReference type="RefSeq" id="NP_076866.1">
    <property type="nucleotide sequence ID" value="NC_002674.1"/>
</dbReference>
<evidence type="ECO:0000256" key="12">
    <source>
        <dbReference type="ARBA" id="ARBA00023075"/>
    </source>
</evidence>
<keyword evidence="9" id="KW-0249">Electron transport</keyword>
<dbReference type="GO" id="GO:0015990">
    <property type="term" value="P:electron transport coupled proton transport"/>
    <property type="evidence" value="ECO:0007669"/>
    <property type="project" value="TreeGrafter"/>
</dbReference>
<feature type="transmembrane region" description="Helical" evidence="16">
    <location>
        <begin position="594"/>
        <end position="611"/>
    </location>
</feature>
<evidence type="ECO:0000256" key="3">
    <source>
        <dbReference type="ARBA" id="ARBA00021096"/>
    </source>
</evidence>
<keyword evidence="5" id="KW-0679">Respiratory chain</keyword>
<keyword evidence="12 16" id="KW-0830">Ubiquinone</keyword>
<dbReference type="GO" id="GO:0008137">
    <property type="term" value="F:NADH dehydrogenase (ubiquinone) activity"/>
    <property type="evidence" value="ECO:0007669"/>
    <property type="project" value="UniProtKB-EC"/>
</dbReference>
<evidence type="ECO:0000256" key="11">
    <source>
        <dbReference type="ARBA" id="ARBA00023027"/>
    </source>
</evidence>
<dbReference type="PANTHER" id="PTHR42829:SF2">
    <property type="entry name" value="NADH-UBIQUINONE OXIDOREDUCTASE CHAIN 5"/>
    <property type="match status" value="1"/>
</dbReference>
<dbReference type="NCBIfam" id="TIGR01974">
    <property type="entry name" value="NDH_I_L"/>
    <property type="match status" value="1"/>
</dbReference>
<dbReference type="GO" id="GO:0003954">
    <property type="term" value="F:NADH dehydrogenase activity"/>
    <property type="evidence" value="ECO:0007669"/>
    <property type="project" value="TreeGrafter"/>
</dbReference>
<dbReference type="Pfam" id="PF00662">
    <property type="entry name" value="Proton_antipo_N"/>
    <property type="match status" value="1"/>
</dbReference>
<evidence type="ECO:0000256" key="1">
    <source>
        <dbReference type="ARBA" id="ARBA00004448"/>
    </source>
</evidence>
<feature type="domain" description="NADH dehydrogenase subunit 5 C-terminal" evidence="19">
    <location>
        <begin position="428"/>
        <end position="609"/>
    </location>
</feature>
<dbReference type="EMBL" id="AB047821">
    <property type="protein sequence ID" value="BAB32686.1"/>
    <property type="molecule type" value="Genomic_DNA"/>
</dbReference>
<feature type="transmembrane region" description="Helical" evidence="16">
    <location>
        <begin position="6"/>
        <end position="27"/>
    </location>
</feature>
<feature type="transmembrane region" description="Helical" evidence="16">
    <location>
        <begin position="177"/>
        <end position="195"/>
    </location>
</feature>
<comment type="function">
    <text evidence="16">Core subunit of the mitochondrial membrane respiratory chain NADH dehydrogenase (Complex I) which catalyzes electron transfer from NADH through the respiratory chain, using ubiquinone as an electron acceptor. Essential for the catalytic activity and assembly of complex I.</text>
</comment>
<dbReference type="GO" id="GO:0005743">
    <property type="term" value="C:mitochondrial inner membrane"/>
    <property type="evidence" value="ECO:0007669"/>
    <property type="project" value="UniProtKB-SubCell"/>
</dbReference>
<keyword evidence="10 16" id="KW-1133">Transmembrane helix</keyword>
<dbReference type="PANTHER" id="PTHR42829">
    <property type="entry name" value="NADH-UBIQUINONE OXIDOREDUCTASE CHAIN 5"/>
    <property type="match status" value="1"/>
</dbReference>
<dbReference type="InterPro" id="IPR001750">
    <property type="entry name" value="ND/Mrp_TM"/>
</dbReference>
<geneLocation type="mitochondrion" evidence="20"/>
<keyword evidence="13 16" id="KW-0496">Mitochondrion</keyword>
<dbReference type="InterPro" id="IPR018393">
    <property type="entry name" value="NADHpl_OxRdtase_5_subgr"/>
</dbReference>
<dbReference type="CTD" id="4540"/>
<dbReference type="EC" id="7.1.1.2" evidence="2 16"/>
<name>Q9B9U5_HIMJA</name>
<evidence type="ECO:0000256" key="13">
    <source>
        <dbReference type="ARBA" id="ARBA00023128"/>
    </source>
</evidence>
<feature type="transmembrane region" description="Helical" evidence="16">
    <location>
        <begin position="279"/>
        <end position="300"/>
    </location>
</feature>
<evidence type="ECO:0000259" key="18">
    <source>
        <dbReference type="Pfam" id="PF00662"/>
    </source>
</evidence>
<comment type="subcellular location">
    <subcellularLocation>
        <location evidence="1">Mitochondrion inner membrane</location>
        <topology evidence="1">Multi-pass membrane protein</topology>
    </subcellularLocation>
</comment>
<evidence type="ECO:0000256" key="4">
    <source>
        <dbReference type="ARBA" id="ARBA00022448"/>
    </source>
</evidence>
<evidence type="ECO:0000256" key="2">
    <source>
        <dbReference type="ARBA" id="ARBA00012944"/>
    </source>
</evidence>
<dbReference type="Pfam" id="PF06455">
    <property type="entry name" value="NADH5_C"/>
    <property type="match status" value="1"/>
</dbReference>
<evidence type="ECO:0000256" key="15">
    <source>
        <dbReference type="ARBA" id="ARBA00049551"/>
    </source>
</evidence>
<feature type="transmembrane region" description="Helical" evidence="16">
    <location>
        <begin position="122"/>
        <end position="139"/>
    </location>
</feature>
<keyword evidence="4 16" id="KW-0813">Transport</keyword>
<dbReference type="Pfam" id="PF00361">
    <property type="entry name" value="Proton_antipo_M"/>
    <property type="match status" value="1"/>
</dbReference>
<evidence type="ECO:0000313" key="20">
    <source>
        <dbReference type="EMBL" id="BAB32686.1"/>
    </source>
</evidence>
<feature type="transmembrane region" description="Helical" evidence="16">
    <location>
        <begin position="368"/>
        <end position="392"/>
    </location>
</feature>
<feature type="transmembrane region" description="Helical" evidence="16">
    <location>
        <begin position="145"/>
        <end position="165"/>
    </location>
</feature>
<evidence type="ECO:0000256" key="6">
    <source>
        <dbReference type="ARBA" id="ARBA00022692"/>
    </source>
</evidence>
<sequence length="612" mass="67358">MHPTAVIMASSLLLIFILLTYPLALTLQPKSYKPSWSLVYVKTAVKMAFFVSLLPLCLFLNEGSETIITNWSWMNTLSFDINMSLKFDHYSIIFIPIALYVTWSILEFAAWYMHSDPNMNRFFKYLLLFLVAMIILVSANNLFQLFIGWEGVGIMSFLLIGWWYGRADANTAALQAVIYNRVGDIGLILSMAWLATNLNSWEMQQLFISSKSHDLTLPLMGLILAATGKSAQFGLHPWLPSAMEGPTPVSALLHSSTMVVAGIFLLIRLSPLMENNPTALTTCLCLGALTTLFTATCALTQNDIKKIVAFSTSSQLGLMMVTIGLNQPQLAFMHICTHAFFKAMLFLCSGSIIHSLNDEQDIRKMGGLHYLTPFTSSCLTIGSLALTGTPFLAGFFSKDAIIEALNTSYLNAWALALTLLATAFTAVYSMRVVFFVSMGYPRFSPLSPINENNPAVINPIKRLAWGSIVAGLILTSNFPLSNTPVMTMPPLLKLAALAVTITGLLIALELASLTSKQFKTTPQIALHNFSNMLGYFPHIIHRLAPKITLTLGQTIANQTIDQTWLEKTGPKAIASMNLPIITTASNAQQGLIKTYLTLFLLTLSLSLLLFSL</sequence>
<organism evidence="20">
    <name type="scientific">Hime japonica</name>
    <name type="common">Japanese thread-sail fish</name>
    <name type="synonym">Aulopus japonicus</name>
    <dbReference type="NCBI Taxonomy" id="136300"/>
    <lineage>
        <taxon>Eukaryota</taxon>
        <taxon>Metazoa</taxon>
        <taxon>Chordata</taxon>
        <taxon>Craniata</taxon>
        <taxon>Vertebrata</taxon>
        <taxon>Euteleostomi</taxon>
        <taxon>Actinopterygii</taxon>
        <taxon>Neopterygii</taxon>
        <taxon>Teleostei</taxon>
        <taxon>Neoteleostei</taxon>
        <taxon>Aulopa</taxon>
        <taxon>Aulopiformes</taxon>
        <taxon>Aulopoidei</taxon>
        <taxon>Aulopidae</taxon>
        <taxon>Hime</taxon>
    </lineage>
</organism>
<evidence type="ECO:0000259" key="17">
    <source>
        <dbReference type="Pfam" id="PF00361"/>
    </source>
</evidence>
<feature type="transmembrane region" description="Helical" evidence="16">
    <location>
        <begin position="39"/>
        <end position="61"/>
    </location>
</feature>
<dbReference type="InterPro" id="IPR010934">
    <property type="entry name" value="NADH_DH_su5_C"/>
</dbReference>
<dbReference type="InterPro" id="IPR001516">
    <property type="entry name" value="Proton_antipo_N"/>
</dbReference>
<feature type="transmembrane region" description="Helical" evidence="16">
    <location>
        <begin position="307"/>
        <end position="325"/>
    </location>
</feature>
<feature type="domain" description="NADH-Ubiquinone oxidoreductase (complex I) chain 5 N-terminal" evidence="18">
    <location>
        <begin position="73"/>
        <end position="123"/>
    </location>
</feature>
<evidence type="ECO:0000259" key="19">
    <source>
        <dbReference type="Pfam" id="PF06455"/>
    </source>
</evidence>
<evidence type="ECO:0000256" key="10">
    <source>
        <dbReference type="ARBA" id="ARBA00022989"/>
    </source>
</evidence>
<keyword evidence="8" id="KW-1278">Translocase</keyword>
<reference evidence="20" key="1">
    <citation type="journal article" date="2001" name="Ichthyol. Res.">
        <title>Complete Mitochondrial DNA Sequence of Aulopus japonicus (Teleostei: Aulopiformes), a basal Eurypterygii: longer DNA sequences and higher-level relationships.</title>
        <authorList>
            <person name="Kawaguchi A."/>
            <person name="Miya M."/>
            <person name="Nishida M."/>
        </authorList>
    </citation>
    <scope>NUCLEOTIDE SEQUENCE</scope>
</reference>
<comment type="catalytic activity">
    <reaction evidence="15 16">
        <text>a ubiquinone + NADH + 5 H(+)(in) = a ubiquinol + NAD(+) + 4 H(+)(out)</text>
        <dbReference type="Rhea" id="RHEA:29091"/>
        <dbReference type="Rhea" id="RHEA-COMP:9565"/>
        <dbReference type="Rhea" id="RHEA-COMP:9566"/>
        <dbReference type="ChEBI" id="CHEBI:15378"/>
        <dbReference type="ChEBI" id="CHEBI:16389"/>
        <dbReference type="ChEBI" id="CHEBI:17976"/>
        <dbReference type="ChEBI" id="CHEBI:57540"/>
        <dbReference type="ChEBI" id="CHEBI:57945"/>
        <dbReference type="EC" id="7.1.1.2"/>
    </reaction>
</comment>
<dbReference type="GO" id="GO:0042773">
    <property type="term" value="P:ATP synthesis coupled electron transport"/>
    <property type="evidence" value="ECO:0007669"/>
    <property type="project" value="InterPro"/>
</dbReference>
<feature type="transmembrane region" description="Helical" evidence="16">
    <location>
        <begin position="247"/>
        <end position="267"/>
    </location>
</feature>
<feature type="transmembrane region" description="Helical" evidence="16">
    <location>
        <begin position="331"/>
        <end position="356"/>
    </location>
</feature>
<comment type="similarity">
    <text evidence="16">Belongs to the complex I subunit 5 family.</text>
</comment>
<evidence type="ECO:0000256" key="7">
    <source>
        <dbReference type="ARBA" id="ARBA00022792"/>
    </source>
</evidence>
<keyword evidence="14 16" id="KW-0472">Membrane</keyword>
<dbReference type="PRINTS" id="PR01434">
    <property type="entry name" value="NADHDHGNASE5"/>
</dbReference>
<evidence type="ECO:0000256" key="8">
    <source>
        <dbReference type="ARBA" id="ARBA00022967"/>
    </source>
</evidence>
<keyword evidence="11 16" id="KW-0520">NAD</keyword>
<evidence type="ECO:0000256" key="16">
    <source>
        <dbReference type="RuleBase" id="RU003404"/>
    </source>
</evidence>
<feature type="transmembrane region" description="Helical" evidence="16">
    <location>
        <begin position="492"/>
        <end position="511"/>
    </location>
</feature>
<evidence type="ECO:0000256" key="9">
    <source>
        <dbReference type="ARBA" id="ARBA00022982"/>
    </source>
</evidence>
<dbReference type="GeneID" id="802634"/>
<keyword evidence="6 16" id="KW-0812">Transmembrane</keyword>
<accession>Q9B9U5</accession>
<proteinExistence type="inferred from homology"/>
<evidence type="ECO:0000256" key="14">
    <source>
        <dbReference type="ARBA" id="ARBA00023136"/>
    </source>
</evidence>
<evidence type="ECO:0000256" key="5">
    <source>
        <dbReference type="ARBA" id="ARBA00022660"/>
    </source>
</evidence>